<dbReference type="EMBL" id="GHWJ01010437">
    <property type="protein sequence ID" value="NOV43174.1"/>
    <property type="molecule type" value="Transcribed_RNA"/>
</dbReference>
<sequence length="83" mass="9693">MQEVFRRSLDIQVFVLFVLISNTAYAASSLHGQWTSKSLNSDPHARYSRMTSSAYSLPIVYKRQLCAYIFNFCLKRAFRKLYS</sequence>
<accession>A0A6M2DBE3</accession>
<evidence type="ECO:0000313" key="1">
    <source>
        <dbReference type="EMBL" id="NOV43174.1"/>
    </source>
</evidence>
<dbReference type="AlphaFoldDB" id="A0A6M2DBE3"/>
<reference evidence="1" key="1">
    <citation type="submission" date="2019-09" db="EMBL/GenBank/DDBJ databases">
        <title>Organ-specific transcriptomic study of the physiology of the cattle tick, Rhipicephalus microplus.</title>
        <authorList>
            <person name="Tirloni L."/>
            <person name="Braz G."/>
            <person name="Gandara A.C.P."/>
            <person name="Sabadin G.A."/>
            <person name="da Silva R.M."/>
            <person name="Guizzo M.G."/>
            <person name="Machado J.A."/>
            <person name="Costa E.P."/>
            <person name="Gomes H.F."/>
            <person name="Moraes J."/>
            <person name="Mota M.B.S."/>
            <person name="Mesquita R.D."/>
            <person name="Alvarenga P.H."/>
            <person name="Alves F."/>
            <person name="Seixas A."/>
            <person name="da Fonseca R.N."/>
            <person name="Fogaca A."/>
            <person name="Logullo C."/>
            <person name="Tanaka A."/>
            <person name="Daffre S."/>
            <person name="Termignoni C."/>
            <person name="Vaz I.S.Jr."/>
            <person name="Oliveira P.L."/>
            <person name="Ribeiro J.M."/>
        </authorList>
    </citation>
    <scope>NUCLEOTIDE SEQUENCE</scope>
    <source>
        <strain evidence="1">Porto Alegre</strain>
    </source>
</reference>
<proteinExistence type="predicted"/>
<protein>
    <submittedName>
        <fullName evidence="1">Uncharacterized protein</fullName>
    </submittedName>
</protein>
<name>A0A6M2DBE3_RHIMP</name>
<organism evidence="1">
    <name type="scientific">Rhipicephalus microplus</name>
    <name type="common">Cattle tick</name>
    <name type="synonym">Boophilus microplus</name>
    <dbReference type="NCBI Taxonomy" id="6941"/>
    <lineage>
        <taxon>Eukaryota</taxon>
        <taxon>Metazoa</taxon>
        <taxon>Ecdysozoa</taxon>
        <taxon>Arthropoda</taxon>
        <taxon>Chelicerata</taxon>
        <taxon>Arachnida</taxon>
        <taxon>Acari</taxon>
        <taxon>Parasitiformes</taxon>
        <taxon>Ixodida</taxon>
        <taxon>Ixodoidea</taxon>
        <taxon>Ixodidae</taxon>
        <taxon>Rhipicephalinae</taxon>
        <taxon>Rhipicephalus</taxon>
        <taxon>Boophilus</taxon>
    </lineage>
</organism>